<name>A0A124IFR3_9ACTN</name>
<dbReference type="InterPro" id="IPR049777">
    <property type="entry name" value="SCO2524-like"/>
</dbReference>
<dbReference type="Proteomes" id="UP000053260">
    <property type="component" value="Unassembled WGS sequence"/>
</dbReference>
<dbReference type="STRING" id="909626.AQJ91_04635"/>
<dbReference type="AlphaFoldDB" id="A0A124IFR3"/>
<accession>A0A124IFR3</accession>
<evidence type="ECO:0000313" key="1">
    <source>
        <dbReference type="EMBL" id="KUO22267.1"/>
    </source>
</evidence>
<dbReference type="NCBIfam" id="NF040567">
    <property type="entry name" value="SCO2524_fam"/>
    <property type="match status" value="1"/>
</dbReference>
<dbReference type="EMBL" id="LMXB01000018">
    <property type="protein sequence ID" value="KUO22267.1"/>
    <property type="molecule type" value="Genomic_DNA"/>
</dbReference>
<proteinExistence type="predicted"/>
<comment type="caution">
    <text evidence="1">The sequence shown here is derived from an EMBL/GenBank/DDBJ whole genome shotgun (WGS) entry which is preliminary data.</text>
</comment>
<dbReference type="RefSeq" id="WP_067016629.1">
    <property type="nucleotide sequence ID" value="NZ_KQ949076.1"/>
</dbReference>
<evidence type="ECO:0000313" key="2">
    <source>
        <dbReference type="Proteomes" id="UP000053260"/>
    </source>
</evidence>
<sequence length="616" mass="69370">MQIKPRQHLLDIWQAIARQSFDTGEWDWGTWGGESSVADAERLLCLLYPATEIQAFRLDDPDTTQDDVQQAMRKAGGRLELPANLVQAAAEFMRTHTGADKGPSFAGGYYFGSRDPDTAVTEEQRQLGVVDSYSMSVTLCLATLGFLKVYESKTRRGDIQETIAELRAATSNRLTAAMVSLLRSFTVNVFDTDSSQGRTLTELLGQGRASQRQVLAKFQNRFRPLRAAIIESLVLGIDVEEGLKDENQLFECGWAWSLVKDAPEVETSEPVGPQPEGVANAVPYLYFTVVALDGIQDLFSDRTLTLGLLNTEQQKLAEALRLRWELTQQYWSGIARFDSDRWPLEDIPWRTTGQKLESEYFSLSVAAILVHDLMRRRATDDDLTRTVGVMERLAERGRITSRMTRDDPVVHELHNMGVALPLQGSERIGPPLTWSMTDFSAQLLKRTVQLCTLSRNLASHDRLLRLAEDIFDHMWRRRIRDGEGVGLWDNVHAVYPEADIRKRRVPVSWSITERVTEVMVQAHQMYRQPPIRSLELSELATALLSESAHLLGNEQMEPAPTDDGRHGMQLRNIEVKLRRARSLVDEQPGTAYALTLDVLGQLDALARARDAADRGV</sequence>
<reference evidence="1 2" key="1">
    <citation type="submission" date="2015-10" db="EMBL/GenBank/DDBJ databases">
        <title>Draft genome sequence of Streptomyces sp. RV15, isolated from a marine sponge.</title>
        <authorList>
            <person name="Ruckert C."/>
            <person name="Abdelmohsen U.R."/>
            <person name="Winkler A."/>
            <person name="Hentschel U."/>
            <person name="Kalinowski J."/>
            <person name="Kampfer P."/>
            <person name="Glaeser S."/>
        </authorList>
    </citation>
    <scope>NUCLEOTIDE SEQUENCE [LARGE SCALE GENOMIC DNA]</scope>
    <source>
        <strain evidence="1 2">RV15</strain>
    </source>
</reference>
<dbReference type="OrthoDB" id="3311648at2"/>
<protein>
    <submittedName>
        <fullName evidence="1">Uncharacterized protein</fullName>
    </submittedName>
</protein>
<gene>
    <name evidence="1" type="ORF">AQJ91_04635</name>
</gene>
<organism evidence="1 2">
    <name type="scientific">Streptomyces dysideae</name>
    <dbReference type="NCBI Taxonomy" id="909626"/>
    <lineage>
        <taxon>Bacteria</taxon>
        <taxon>Bacillati</taxon>
        <taxon>Actinomycetota</taxon>
        <taxon>Actinomycetes</taxon>
        <taxon>Kitasatosporales</taxon>
        <taxon>Streptomycetaceae</taxon>
        <taxon>Streptomyces</taxon>
    </lineage>
</organism>
<keyword evidence="2" id="KW-1185">Reference proteome</keyword>